<dbReference type="SUPFAM" id="SSF53756">
    <property type="entry name" value="UDP-Glycosyltransferase/glycogen phosphorylase"/>
    <property type="match status" value="1"/>
</dbReference>
<feature type="region of interest" description="Disordered" evidence="1">
    <location>
        <begin position="52"/>
        <end position="72"/>
    </location>
</feature>
<dbReference type="AlphaFoldDB" id="A0AAE8MP69"/>
<sequence>MFSDAMKNSQQQGGNPLINGRGTHLETAASIDDEARVDMIFDGRDTITSVLQDPVAPSYSSSPPQPPIRSHLGARAPCSLNIVVQIVGSRAQNKQGHRVRIATHDIFSDFVRQSNLEFYPAGGDPSDLMAASVECERLGLIY</sequence>
<evidence type="ECO:0000313" key="3">
    <source>
        <dbReference type="Proteomes" id="UP001187734"/>
    </source>
</evidence>
<keyword evidence="3" id="KW-1185">Reference proteome</keyword>
<gene>
    <name evidence="2" type="ORF">FTOL_13792</name>
</gene>
<dbReference type="PANTHER" id="PTHR48050:SF27">
    <property type="entry name" value="GLUCOSYLTRANSFERASE, PUTATIVE (AFU_ORTHOLOGUE AFUA_7G04880)-RELATED"/>
    <property type="match status" value="1"/>
</dbReference>
<dbReference type="Proteomes" id="UP001187734">
    <property type="component" value="Unassembled WGS sequence"/>
</dbReference>
<organism evidence="2 3">
    <name type="scientific">Fusarium torulosum</name>
    <dbReference type="NCBI Taxonomy" id="33205"/>
    <lineage>
        <taxon>Eukaryota</taxon>
        <taxon>Fungi</taxon>
        <taxon>Dikarya</taxon>
        <taxon>Ascomycota</taxon>
        <taxon>Pezizomycotina</taxon>
        <taxon>Sordariomycetes</taxon>
        <taxon>Hypocreomycetidae</taxon>
        <taxon>Hypocreales</taxon>
        <taxon>Nectriaceae</taxon>
        <taxon>Fusarium</taxon>
    </lineage>
</organism>
<dbReference type="InterPro" id="IPR050426">
    <property type="entry name" value="Glycosyltransferase_28"/>
</dbReference>
<feature type="compositionally biased region" description="Polar residues" evidence="1">
    <location>
        <begin position="1"/>
        <end position="14"/>
    </location>
</feature>
<dbReference type="PANTHER" id="PTHR48050">
    <property type="entry name" value="STEROL 3-BETA-GLUCOSYLTRANSFERASE"/>
    <property type="match status" value="1"/>
</dbReference>
<reference evidence="2" key="1">
    <citation type="submission" date="2018-03" db="EMBL/GenBank/DDBJ databases">
        <authorList>
            <person name="Guldener U."/>
        </authorList>
    </citation>
    <scope>NUCLEOTIDE SEQUENCE</scope>
</reference>
<proteinExistence type="predicted"/>
<dbReference type="Gene3D" id="3.40.50.2000">
    <property type="entry name" value="Glycogen Phosphorylase B"/>
    <property type="match status" value="1"/>
</dbReference>
<evidence type="ECO:0000256" key="1">
    <source>
        <dbReference type="SAM" id="MobiDB-lite"/>
    </source>
</evidence>
<dbReference type="EMBL" id="ONZP01001048">
    <property type="protein sequence ID" value="SPJ92827.1"/>
    <property type="molecule type" value="Genomic_DNA"/>
</dbReference>
<name>A0AAE8MP69_9HYPO</name>
<accession>A0AAE8MP69</accession>
<protein>
    <submittedName>
        <fullName evidence="2">Uncharacterized protein</fullName>
    </submittedName>
</protein>
<comment type="caution">
    <text evidence="2">The sequence shown here is derived from an EMBL/GenBank/DDBJ whole genome shotgun (WGS) entry which is preliminary data.</text>
</comment>
<feature type="region of interest" description="Disordered" evidence="1">
    <location>
        <begin position="1"/>
        <end position="22"/>
    </location>
</feature>
<evidence type="ECO:0000313" key="2">
    <source>
        <dbReference type="EMBL" id="SPJ92827.1"/>
    </source>
</evidence>